<feature type="compositionally biased region" description="Acidic residues" evidence="1">
    <location>
        <begin position="509"/>
        <end position="518"/>
    </location>
</feature>
<dbReference type="AlphaFoldDB" id="A0A0A9EUJ5"/>
<proteinExistence type="predicted"/>
<feature type="compositionally biased region" description="Basic and acidic residues" evidence="1">
    <location>
        <begin position="342"/>
        <end position="352"/>
    </location>
</feature>
<protein>
    <submittedName>
        <fullName evidence="2">Uncharacterized protein</fullName>
    </submittedName>
</protein>
<feature type="region of interest" description="Disordered" evidence="1">
    <location>
        <begin position="1"/>
        <end position="52"/>
    </location>
</feature>
<reference evidence="2" key="1">
    <citation type="submission" date="2014-09" db="EMBL/GenBank/DDBJ databases">
        <authorList>
            <person name="Magalhaes I.L.F."/>
            <person name="Oliveira U."/>
            <person name="Santos F.R."/>
            <person name="Vidigal T.H.D.A."/>
            <person name="Brescovit A.D."/>
            <person name="Santos A.J."/>
        </authorList>
    </citation>
    <scope>NUCLEOTIDE SEQUENCE</scope>
    <source>
        <tissue evidence="2">Shoot tissue taken approximately 20 cm above the soil surface</tissue>
    </source>
</reference>
<feature type="compositionally biased region" description="Basic and acidic residues" evidence="1">
    <location>
        <begin position="16"/>
        <end position="35"/>
    </location>
</feature>
<accession>A0A0A9EUJ5</accession>
<feature type="region of interest" description="Disordered" evidence="1">
    <location>
        <begin position="236"/>
        <end position="518"/>
    </location>
</feature>
<feature type="compositionally biased region" description="Polar residues" evidence="1">
    <location>
        <begin position="478"/>
        <end position="492"/>
    </location>
</feature>
<evidence type="ECO:0000256" key="1">
    <source>
        <dbReference type="SAM" id="MobiDB-lite"/>
    </source>
</evidence>
<feature type="compositionally biased region" description="Polar residues" evidence="1">
    <location>
        <begin position="315"/>
        <end position="336"/>
    </location>
</feature>
<feature type="compositionally biased region" description="Basic and acidic residues" evidence="1">
    <location>
        <begin position="415"/>
        <end position="426"/>
    </location>
</feature>
<evidence type="ECO:0000313" key="2">
    <source>
        <dbReference type="EMBL" id="JAE01546.1"/>
    </source>
</evidence>
<dbReference type="EMBL" id="GBRH01196350">
    <property type="protein sequence ID" value="JAE01546.1"/>
    <property type="molecule type" value="Transcribed_RNA"/>
</dbReference>
<organism evidence="2">
    <name type="scientific">Arundo donax</name>
    <name type="common">Giant reed</name>
    <name type="synonym">Donax arundinaceus</name>
    <dbReference type="NCBI Taxonomy" id="35708"/>
    <lineage>
        <taxon>Eukaryota</taxon>
        <taxon>Viridiplantae</taxon>
        <taxon>Streptophyta</taxon>
        <taxon>Embryophyta</taxon>
        <taxon>Tracheophyta</taxon>
        <taxon>Spermatophyta</taxon>
        <taxon>Magnoliopsida</taxon>
        <taxon>Liliopsida</taxon>
        <taxon>Poales</taxon>
        <taxon>Poaceae</taxon>
        <taxon>PACMAD clade</taxon>
        <taxon>Arundinoideae</taxon>
        <taxon>Arundineae</taxon>
        <taxon>Arundo</taxon>
    </lineage>
</organism>
<sequence length="518" mass="53571">MQKESISIANLENDGSEPKDGGHTASFEHDAEPKDGGPTVSSEHDAEPELIDETSVMQVELATSTGDVCPAEEHGGVSCETVMEEPIQELVVPMQEDDAEANDTAAREICKDPEGHASGSLSIPVESDILPTQEDGAEATADDLPIVVEAEVLNTEPAPAGESAKHGEADTEQQLPPSSGEAMVDVSSVLANQEGKEAPSTDLSANPENVEMEKAAVPQGLLNTEAATGLQEGMGLADPKMHRNVSMPSTAQPDATADDVSIVVGAKVLNTEPAPSGENAEVGEGDTEQQLPPSSSMVNISCEAPSQERKEAPSTDPSGNDENAKTENTSAAQVLQNIEPARGGEKAKHGESDTEQQLIPLSSEVVIDTSSELHNQEGKEAPSTDPSGSDENAKTGKAAAVAQELQNTESSPDGESTKLAEADTERQLIPLSSDVMIDTSSELPNQGGKEAPSTDPLGDDENAKLETAAAVLELSLPSGGSDTQLDGSTTARTEGGSDQPLPAPRGQDEDAEADGSVK</sequence>
<feature type="compositionally biased region" description="Polar residues" evidence="1">
    <location>
        <begin position="404"/>
        <end position="414"/>
    </location>
</feature>
<feature type="compositionally biased region" description="Polar residues" evidence="1">
    <location>
        <begin position="1"/>
        <end position="10"/>
    </location>
</feature>
<name>A0A0A9EUJ5_ARUDO</name>
<feature type="region of interest" description="Disordered" evidence="1">
    <location>
        <begin position="153"/>
        <end position="220"/>
    </location>
</feature>
<reference evidence="2" key="2">
    <citation type="journal article" date="2015" name="Data Brief">
        <title>Shoot transcriptome of the giant reed, Arundo donax.</title>
        <authorList>
            <person name="Barrero R.A."/>
            <person name="Guerrero F.D."/>
            <person name="Moolhuijzen P."/>
            <person name="Goolsby J.A."/>
            <person name="Tidwell J."/>
            <person name="Bellgard S.E."/>
            <person name="Bellgard M.I."/>
        </authorList>
    </citation>
    <scope>NUCLEOTIDE SEQUENCE</scope>
    <source>
        <tissue evidence="2">Shoot tissue taken approximately 20 cm above the soil surface</tissue>
    </source>
</reference>
<feature type="compositionally biased region" description="Polar residues" evidence="1">
    <location>
        <begin position="288"/>
        <end position="299"/>
    </location>
</feature>